<dbReference type="Pfam" id="PF03374">
    <property type="entry name" value="ANT"/>
    <property type="match status" value="1"/>
</dbReference>
<proteinExistence type="predicted"/>
<organism evidence="2">
    <name type="scientific">Siphoviridae sp. ct1Tj2</name>
    <dbReference type="NCBI Taxonomy" id="2826271"/>
    <lineage>
        <taxon>Viruses</taxon>
        <taxon>Duplodnaviria</taxon>
        <taxon>Heunggongvirae</taxon>
        <taxon>Uroviricota</taxon>
        <taxon>Caudoviricetes</taxon>
    </lineage>
</organism>
<dbReference type="Pfam" id="PF09669">
    <property type="entry name" value="Phage_pRha"/>
    <property type="match status" value="1"/>
</dbReference>
<sequence length="268" mass="30693">MSDIILSAQNGQAVVSSLDIAEKFEKRHDHVMRDIEDIMKGLPKNGDTPMFFKTEYVHPQNGQTYPMYLMNRDGFTLLVMGFNKSAKAMEWKLKYIQAFNEMEKKLTTPEPEPPELALSKALVMAQGIIAREQERSKQLEKENAKLKPAAEYAHNMLLSDETLTVTQIALNFGMTANKLNKLLEEWGIQKKVNKQWIPKRKYIDKGYTVSIPVEVGNGETKENTRWNRTGQAFIYKQMHDHGYLTVKEQAEQKAKERKVLSAPAEQSA</sequence>
<protein>
    <submittedName>
        <fullName evidence="2">Regulatory protein</fullName>
    </submittedName>
</protein>
<dbReference type="EMBL" id="BK015238">
    <property type="protein sequence ID" value="DAD97347.1"/>
    <property type="molecule type" value="Genomic_DNA"/>
</dbReference>
<dbReference type="GO" id="GO:0003677">
    <property type="term" value="F:DNA binding"/>
    <property type="evidence" value="ECO:0007669"/>
    <property type="project" value="InterPro"/>
</dbReference>
<dbReference type="NCBIfam" id="TIGR02681">
    <property type="entry name" value="phage_pRha"/>
    <property type="match status" value="1"/>
</dbReference>
<evidence type="ECO:0000259" key="1">
    <source>
        <dbReference type="Pfam" id="PF03374"/>
    </source>
</evidence>
<name>A0A8S5NTG8_9CAUD</name>
<dbReference type="InterPro" id="IPR005039">
    <property type="entry name" value="Ant_C"/>
</dbReference>
<accession>A0A8S5NTG8</accession>
<evidence type="ECO:0000313" key="2">
    <source>
        <dbReference type="EMBL" id="DAD97347.1"/>
    </source>
</evidence>
<feature type="domain" description="Antirepressor protein C-terminal" evidence="1">
    <location>
        <begin position="140"/>
        <end position="239"/>
    </location>
</feature>
<reference evidence="2" key="1">
    <citation type="journal article" date="2021" name="Proc. Natl. Acad. Sci. U.S.A.">
        <title>A Catalog of Tens of Thousands of Viruses from Human Metagenomes Reveals Hidden Associations with Chronic Diseases.</title>
        <authorList>
            <person name="Tisza M.J."/>
            <person name="Buck C.B."/>
        </authorList>
    </citation>
    <scope>NUCLEOTIDE SEQUENCE</scope>
    <source>
        <strain evidence="2">Ct1Tj2</strain>
    </source>
</reference>
<dbReference type="InterPro" id="IPR014054">
    <property type="entry name" value="Phage_regulatory_Rha"/>
</dbReference>